<dbReference type="AlphaFoldDB" id="A0A072NML5"/>
<name>A0A072NML5_SCHAZ</name>
<dbReference type="PANTHER" id="PTHR37460">
    <property type="entry name" value="ENDONUCLEASE III"/>
    <property type="match status" value="1"/>
</dbReference>
<dbReference type="EMBL" id="JJRY01000005">
    <property type="protein sequence ID" value="KEF38924.1"/>
    <property type="molecule type" value="Genomic_DNA"/>
</dbReference>
<dbReference type="Pfam" id="PF01986">
    <property type="entry name" value="DUF123"/>
    <property type="match status" value="1"/>
</dbReference>
<gene>
    <name evidence="2" type="ORF">M670_01740</name>
</gene>
<dbReference type="CDD" id="cd10441">
    <property type="entry name" value="GIY-YIG_COG1833"/>
    <property type="match status" value="1"/>
</dbReference>
<evidence type="ECO:0000313" key="3">
    <source>
        <dbReference type="Proteomes" id="UP000027936"/>
    </source>
</evidence>
<feature type="domain" description="GIY-YIG" evidence="1">
    <location>
        <begin position="104"/>
        <end position="202"/>
    </location>
</feature>
<dbReference type="PROSITE" id="PS50164">
    <property type="entry name" value="GIY_YIG"/>
    <property type="match status" value="1"/>
</dbReference>
<dbReference type="InterPro" id="IPR002837">
    <property type="entry name" value="DUF123"/>
</dbReference>
<organism evidence="2 3">
    <name type="scientific">Schinkia azotoformans MEV2011</name>
    <dbReference type="NCBI Taxonomy" id="1348973"/>
    <lineage>
        <taxon>Bacteria</taxon>
        <taxon>Bacillati</taxon>
        <taxon>Bacillota</taxon>
        <taxon>Bacilli</taxon>
        <taxon>Bacillales</taxon>
        <taxon>Bacillaceae</taxon>
        <taxon>Calidifontibacillus/Schinkia group</taxon>
        <taxon>Schinkia</taxon>
    </lineage>
</organism>
<dbReference type="PATRIC" id="fig|1348973.3.peg.1700"/>
<evidence type="ECO:0000313" key="2">
    <source>
        <dbReference type="EMBL" id="KEF38924.1"/>
    </source>
</evidence>
<dbReference type="PANTHER" id="PTHR37460:SF1">
    <property type="entry name" value="ENDONUCLEASE III"/>
    <property type="match status" value="1"/>
</dbReference>
<dbReference type="SMART" id="SM00465">
    <property type="entry name" value="GIYc"/>
    <property type="match status" value="1"/>
</dbReference>
<evidence type="ECO:0000259" key="1">
    <source>
        <dbReference type="PROSITE" id="PS50164"/>
    </source>
</evidence>
<dbReference type="Proteomes" id="UP000027936">
    <property type="component" value="Unassembled WGS sequence"/>
</dbReference>
<reference evidence="2 3" key="1">
    <citation type="submission" date="2014-04" db="EMBL/GenBank/DDBJ databases">
        <title>Draft genome sequence of Bacillus azotoformans MEV2011, a (co-) denitrifying strain unable to grow in the presence of oxygen.</title>
        <authorList>
            <person name="Nielsen M."/>
            <person name="Schreiber L."/>
            <person name="Finster K."/>
            <person name="Schramm A."/>
        </authorList>
    </citation>
    <scope>NUCLEOTIDE SEQUENCE [LARGE SCALE GENOMIC DNA]</scope>
    <source>
        <strain evidence="2 3">MEV2011</strain>
    </source>
</reference>
<sequence length="221" mass="26237">MAFGINREELKSWKEKVNSGDLAFLTHYWIHPRFPENNTVTKAGCNDLEKLVKWGKQYGLKEEWIDHRPMYPHFDLIGVKQVDILFQEGLESHVERFRLPLINEDHTLYAIHLTITENKIVQIGKLGTFQFPIGTYIYVGSAKRNIRSRVLRHIKREKPFRWHFDYLRPQGDIWTVETFDDRLDECARYQQLKNKYRAQELVKGFGSSDCHCSTHLLYLPD</sequence>
<comment type="caution">
    <text evidence="2">The sequence shown here is derived from an EMBL/GenBank/DDBJ whole genome shotgun (WGS) entry which is preliminary data.</text>
</comment>
<accession>A0A072NML5</accession>
<dbReference type="InterPro" id="IPR000305">
    <property type="entry name" value="GIY-YIG_endonuc"/>
</dbReference>
<protein>
    <recommendedName>
        <fullName evidence="1">GIY-YIG domain-containing protein</fullName>
    </recommendedName>
</protein>
<proteinExistence type="predicted"/>